<feature type="binding site" evidence="4">
    <location>
        <position position="66"/>
    </location>
    <ligand>
        <name>substrate</name>
    </ligand>
</feature>
<dbReference type="InterPro" id="IPR015813">
    <property type="entry name" value="Pyrv/PenolPyrv_kinase-like_dom"/>
</dbReference>
<dbReference type="EMBL" id="JAJNOR010000003">
    <property type="protein sequence ID" value="MCD2492172.1"/>
    <property type="molecule type" value="Genomic_DNA"/>
</dbReference>
<feature type="binding site" evidence="5">
    <location>
        <position position="129"/>
    </location>
    <ligand>
        <name>Mg(2+)</name>
        <dbReference type="ChEBI" id="CHEBI:18420"/>
    </ligand>
</feature>
<keyword evidence="3 5" id="KW-0460">Magnesium</keyword>
<organism evidence="7 8">
    <name type="scientific">Lientehia hominis</name>
    <dbReference type="NCBI Taxonomy" id="2897778"/>
    <lineage>
        <taxon>Bacteria</taxon>
        <taxon>Bacillati</taxon>
        <taxon>Bacillota</taxon>
        <taxon>Clostridia</taxon>
        <taxon>Lachnospirales</taxon>
        <taxon>Lachnospiraceae</taxon>
        <taxon>Lientehia</taxon>
    </lineage>
</organism>
<evidence type="ECO:0000256" key="1">
    <source>
        <dbReference type="ARBA" id="ARBA00001946"/>
    </source>
</evidence>
<proteinExistence type="predicted"/>
<dbReference type="Pfam" id="PF03328">
    <property type="entry name" value="HpcH_HpaI"/>
    <property type="match status" value="1"/>
</dbReference>
<dbReference type="InterPro" id="IPR011206">
    <property type="entry name" value="Citrate_lyase_beta/mcl1/mcl2"/>
</dbReference>
<dbReference type="SUPFAM" id="SSF51621">
    <property type="entry name" value="Phosphoenolpyruvate/pyruvate domain"/>
    <property type="match status" value="1"/>
</dbReference>
<keyword evidence="2 5" id="KW-0479">Metal-binding</keyword>
<dbReference type="AlphaFoldDB" id="A0AAP2RHP5"/>
<evidence type="ECO:0000313" key="8">
    <source>
        <dbReference type="Proteomes" id="UP001299265"/>
    </source>
</evidence>
<accession>A0AAP2RHP5</accession>
<comment type="caution">
    <text evidence="7">The sequence shown here is derived from an EMBL/GenBank/DDBJ whole genome shotgun (WGS) entry which is preliminary data.</text>
</comment>
<evidence type="ECO:0000256" key="5">
    <source>
        <dbReference type="PIRSR" id="PIRSR015582-2"/>
    </source>
</evidence>
<dbReference type="RefSeq" id="WP_231062087.1">
    <property type="nucleotide sequence ID" value="NZ_JAJNOR010000003.1"/>
</dbReference>
<dbReference type="GO" id="GO:0006107">
    <property type="term" value="P:oxaloacetate metabolic process"/>
    <property type="evidence" value="ECO:0007669"/>
    <property type="project" value="TreeGrafter"/>
</dbReference>
<reference evidence="7 8" key="1">
    <citation type="submission" date="2021-11" db="EMBL/GenBank/DDBJ databases">
        <title>Lacrimispora sp. nov. NSJ-141 isolated from human feces.</title>
        <authorList>
            <person name="Abdugheni R."/>
        </authorList>
    </citation>
    <scope>NUCLEOTIDE SEQUENCE [LARGE SCALE GENOMIC DNA]</scope>
    <source>
        <strain evidence="7 8">NSJ-141</strain>
    </source>
</reference>
<evidence type="ECO:0000259" key="6">
    <source>
        <dbReference type="Pfam" id="PF03328"/>
    </source>
</evidence>
<dbReference type="GO" id="GO:0000287">
    <property type="term" value="F:magnesium ion binding"/>
    <property type="evidence" value="ECO:0007669"/>
    <property type="project" value="TreeGrafter"/>
</dbReference>
<dbReference type="Gene3D" id="3.20.20.60">
    <property type="entry name" value="Phosphoenolpyruvate-binding domains"/>
    <property type="match status" value="1"/>
</dbReference>
<evidence type="ECO:0000256" key="4">
    <source>
        <dbReference type="PIRSR" id="PIRSR015582-1"/>
    </source>
</evidence>
<dbReference type="Proteomes" id="UP001299265">
    <property type="component" value="Unassembled WGS sequence"/>
</dbReference>
<dbReference type="GO" id="GO:0016829">
    <property type="term" value="F:lyase activity"/>
    <property type="evidence" value="ECO:0007669"/>
    <property type="project" value="UniProtKB-KW"/>
</dbReference>
<sequence length="303" mass="33855">MRLRRTMFWVNGPDFTNLEEVINSNTDAVQLDLEQHVNGPDKIRARDNLCRILKEVDFKGKEKVVRINHPDTQLGIDDLAAVLPCMPDAVRIPKTERVETVLKVDRIITDFEKKNGLPHNTIEILLLLETPIGINNGYRLDTCCDRVTGVGLGAGDLTTCMHVRRSMRMGNMQLVYAKQKMVLDAKAAGIGVADTVVGCSKDFGPEAVMEFVRADTELDKEMGFTGRSVGMLEHVDMINEILSPSAQEIEDAEAVVKAYERQQAEGREDVYLNGKWVDPDVYLSSKYIAEIGAAIRKKKSYKG</sequence>
<protein>
    <submittedName>
        <fullName evidence="7">CoA ester lyase</fullName>
    </submittedName>
</protein>
<evidence type="ECO:0000256" key="3">
    <source>
        <dbReference type="ARBA" id="ARBA00022842"/>
    </source>
</evidence>
<keyword evidence="7" id="KW-0456">Lyase</keyword>
<dbReference type="PANTHER" id="PTHR32308:SF0">
    <property type="entry name" value="HPCH_HPAI ALDOLASE_CITRATE LYASE DOMAIN-CONTAINING PROTEIN"/>
    <property type="match status" value="1"/>
</dbReference>
<dbReference type="InterPro" id="IPR005000">
    <property type="entry name" value="Aldolase/citrate-lyase_domain"/>
</dbReference>
<evidence type="ECO:0000256" key="2">
    <source>
        <dbReference type="ARBA" id="ARBA00022723"/>
    </source>
</evidence>
<comment type="cofactor">
    <cofactor evidence="1">
        <name>Mg(2+)</name>
        <dbReference type="ChEBI" id="CHEBI:18420"/>
    </cofactor>
</comment>
<name>A0AAP2RHP5_9FIRM</name>
<dbReference type="InterPro" id="IPR040442">
    <property type="entry name" value="Pyrv_kinase-like_dom_sf"/>
</dbReference>
<feature type="domain" description="HpcH/HpaI aldolase/citrate lyase" evidence="6">
    <location>
        <begin position="5"/>
        <end position="202"/>
    </location>
</feature>
<evidence type="ECO:0000313" key="7">
    <source>
        <dbReference type="EMBL" id="MCD2492172.1"/>
    </source>
</evidence>
<dbReference type="PIRSF" id="PIRSF015582">
    <property type="entry name" value="Cit_lyase_B"/>
    <property type="match status" value="1"/>
</dbReference>
<feature type="binding site" evidence="5">
    <location>
        <position position="156"/>
    </location>
    <ligand>
        <name>Mg(2+)</name>
        <dbReference type="ChEBI" id="CHEBI:18420"/>
    </ligand>
</feature>
<feature type="binding site" evidence="4">
    <location>
        <position position="129"/>
    </location>
    <ligand>
        <name>substrate</name>
    </ligand>
</feature>
<gene>
    <name evidence="7" type="ORF">LQE92_05960</name>
</gene>
<dbReference type="PANTHER" id="PTHR32308">
    <property type="entry name" value="LYASE BETA SUBUNIT, PUTATIVE (AFU_ORTHOLOGUE AFUA_4G13030)-RELATED"/>
    <property type="match status" value="1"/>
</dbReference>
<keyword evidence="8" id="KW-1185">Reference proteome</keyword>